<evidence type="ECO:0000259" key="1">
    <source>
        <dbReference type="Pfam" id="PF15644"/>
    </source>
</evidence>
<evidence type="ECO:0000313" key="3">
    <source>
        <dbReference type="Proteomes" id="UP000284689"/>
    </source>
</evidence>
<dbReference type="Proteomes" id="UP000284689">
    <property type="component" value="Unassembled WGS sequence"/>
</dbReference>
<gene>
    <name evidence="2" type="ORF">DW794_06790</name>
</gene>
<organism evidence="2 3">
    <name type="scientific">Bacteroides caccae</name>
    <dbReference type="NCBI Taxonomy" id="47678"/>
    <lineage>
        <taxon>Bacteria</taxon>
        <taxon>Pseudomonadati</taxon>
        <taxon>Bacteroidota</taxon>
        <taxon>Bacteroidia</taxon>
        <taxon>Bacteroidales</taxon>
        <taxon>Bacteroidaceae</taxon>
        <taxon>Bacteroides</taxon>
    </lineage>
</organism>
<evidence type="ECO:0000313" key="2">
    <source>
        <dbReference type="EMBL" id="RHD50181.1"/>
    </source>
</evidence>
<name>A0A414FMD1_9BACE</name>
<accession>A0A414FMD1</accession>
<reference evidence="2 3" key="1">
    <citation type="submission" date="2018-08" db="EMBL/GenBank/DDBJ databases">
        <title>A genome reference for cultivated species of the human gut microbiota.</title>
        <authorList>
            <person name="Zou Y."/>
            <person name="Xue W."/>
            <person name="Luo G."/>
        </authorList>
    </citation>
    <scope>NUCLEOTIDE SEQUENCE [LARGE SCALE GENOMIC DNA]</scope>
    <source>
        <strain evidence="2 3">AM31-16AC</strain>
    </source>
</reference>
<dbReference type="InterPro" id="IPR028908">
    <property type="entry name" value="Tox-PL_dom"/>
</dbReference>
<feature type="domain" description="Tox-PL" evidence="1">
    <location>
        <begin position="408"/>
        <end position="529"/>
    </location>
</feature>
<sequence length="571" mass="66172">MAKPKTPNQKQQYQELNRRLQKYILLVQQIYEDLALEASKLALRTGYDPEGKKIFRFKDYPQTKAGIDKLLRNFVEDMQVLIYQGTSKEWKQSNEIQDLLADKILSSYVGEIDRDKYKIYYQTNSDALKAFQQRKDDGMNLSKKLWNQSRELKEELEETISTAIQKGYSAITLSKRVSKYLNDFPTFQKDYKEKYGKASDIHDCEFRSARLAASEINIAYRRAEQMRWEQLDFVVGYEIKPSGMHKKKDICDLLAGKYPKNFKWVGWHPLCKDYCLAILKTEEEFWAWNIGDGNDTTSVNEVKDVPDAFKQWVGTNALRIEAAKRKGTSPYFIKDNQEIVDNILSGAPVGEYYTPMGTDVKGKTKWSENAIKIEKKLGVKSGAPMTFEEANELRGNINYNKGDEYRVNCQSCVVANELRRRGLDVTAKPNLKTTGNIPYELSKQTNWAWIDPETGEMPKKTVIGRKFDERGRIIAKPMKETLHDLYEATKEPGRYHINWGWKGKNEGHIVTFERTSDGKVVWYDPQTGKKNFFTKEYYNRMRVSHGISILRVDNLLVNTDIINGIVTNLQK</sequence>
<comment type="caution">
    <text evidence="2">The sequence shown here is derived from an EMBL/GenBank/DDBJ whole genome shotgun (WGS) entry which is preliminary data.</text>
</comment>
<proteinExistence type="predicted"/>
<protein>
    <recommendedName>
        <fullName evidence="1">Tox-PL domain-containing protein</fullName>
    </recommendedName>
</protein>
<dbReference type="EMBL" id="QSJD01000008">
    <property type="protein sequence ID" value="RHD50181.1"/>
    <property type="molecule type" value="Genomic_DNA"/>
</dbReference>
<dbReference type="RefSeq" id="WP_122264363.1">
    <property type="nucleotide sequence ID" value="NZ_QSJD01000008.1"/>
</dbReference>
<dbReference type="Pfam" id="PF15644">
    <property type="entry name" value="Gln_amidase"/>
    <property type="match status" value="1"/>
</dbReference>
<dbReference type="AlphaFoldDB" id="A0A414FMD1"/>